<comment type="caution">
    <text evidence="2">The sequence shown here is derived from an EMBL/GenBank/DDBJ whole genome shotgun (WGS) entry which is preliminary data.</text>
</comment>
<proteinExistence type="predicted"/>
<gene>
    <name evidence="2" type="ORF">FWILDA_LOCUS13182</name>
</gene>
<reference evidence="2" key="1">
    <citation type="submission" date="2022-08" db="EMBL/GenBank/DDBJ databases">
        <authorList>
            <person name="Kallberg Y."/>
            <person name="Tangrot J."/>
            <person name="Rosling A."/>
        </authorList>
    </citation>
    <scope>NUCLEOTIDE SEQUENCE</scope>
    <source>
        <strain evidence="2">Wild A</strain>
    </source>
</reference>
<accession>A0A9W4T0J7</accession>
<protein>
    <submittedName>
        <fullName evidence="2">10791_t:CDS:1</fullName>
    </submittedName>
</protein>
<keyword evidence="1" id="KW-1133">Transmembrane helix</keyword>
<keyword evidence="3" id="KW-1185">Reference proteome</keyword>
<organism evidence="2 3">
    <name type="scientific">Funneliformis geosporum</name>
    <dbReference type="NCBI Taxonomy" id="1117311"/>
    <lineage>
        <taxon>Eukaryota</taxon>
        <taxon>Fungi</taxon>
        <taxon>Fungi incertae sedis</taxon>
        <taxon>Mucoromycota</taxon>
        <taxon>Glomeromycotina</taxon>
        <taxon>Glomeromycetes</taxon>
        <taxon>Glomerales</taxon>
        <taxon>Glomeraceae</taxon>
        <taxon>Funneliformis</taxon>
    </lineage>
</organism>
<feature type="transmembrane region" description="Helical" evidence="1">
    <location>
        <begin position="60"/>
        <end position="79"/>
    </location>
</feature>
<name>A0A9W4T0J7_9GLOM</name>
<evidence type="ECO:0000313" key="3">
    <source>
        <dbReference type="Proteomes" id="UP001153678"/>
    </source>
</evidence>
<dbReference type="EMBL" id="CAMKVN010004728">
    <property type="protein sequence ID" value="CAI2187640.1"/>
    <property type="molecule type" value="Genomic_DNA"/>
</dbReference>
<dbReference type="Proteomes" id="UP001153678">
    <property type="component" value="Unassembled WGS sequence"/>
</dbReference>
<evidence type="ECO:0000313" key="2">
    <source>
        <dbReference type="EMBL" id="CAI2187640.1"/>
    </source>
</evidence>
<evidence type="ECO:0000256" key="1">
    <source>
        <dbReference type="SAM" id="Phobius"/>
    </source>
</evidence>
<feature type="non-terminal residue" evidence="2">
    <location>
        <position position="170"/>
    </location>
</feature>
<keyword evidence="1" id="KW-0812">Transmembrane</keyword>
<sequence length="170" mass="19754">MSRNRLELDIPYYDYGFAIEVQGEQHEKFNKFFHRGDPNNFIKQQERDQLKKELCEENRIALSFFFYFAGFLPSLLLLGSTCYWDAVVVLDPAWSWDAVVVLDPAWSWDTLERESDEEPELIFKDLVTLVRSESCLRIRSERRVGAVVCLFEAFCEVSCGVLSLSASTVF</sequence>
<keyword evidence="1" id="KW-0472">Membrane</keyword>
<dbReference type="AlphaFoldDB" id="A0A9W4T0J7"/>